<evidence type="ECO:0000313" key="2">
    <source>
        <dbReference type="EMBL" id="CAL1596447.1"/>
    </source>
</evidence>
<gene>
    <name evidence="2" type="ORF">KC01_LOCUS25123</name>
</gene>
<organism evidence="2 3">
    <name type="scientific">Knipowitschia caucasica</name>
    <name type="common">Caucasian dwarf goby</name>
    <name type="synonym">Pomatoschistus caucasicus</name>
    <dbReference type="NCBI Taxonomy" id="637954"/>
    <lineage>
        <taxon>Eukaryota</taxon>
        <taxon>Metazoa</taxon>
        <taxon>Chordata</taxon>
        <taxon>Craniata</taxon>
        <taxon>Vertebrata</taxon>
        <taxon>Euteleostomi</taxon>
        <taxon>Actinopterygii</taxon>
        <taxon>Neopterygii</taxon>
        <taxon>Teleostei</taxon>
        <taxon>Neoteleostei</taxon>
        <taxon>Acanthomorphata</taxon>
        <taxon>Gobiaria</taxon>
        <taxon>Gobiiformes</taxon>
        <taxon>Gobioidei</taxon>
        <taxon>Gobiidae</taxon>
        <taxon>Gobiinae</taxon>
        <taxon>Knipowitschia</taxon>
    </lineage>
</organism>
<dbReference type="AlphaFoldDB" id="A0AAV2L2E1"/>
<evidence type="ECO:0000313" key="3">
    <source>
        <dbReference type="Proteomes" id="UP001497482"/>
    </source>
</evidence>
<proteinExistence type="predicted"/>
<evidence type="ECO:0000256" key="1">
    <source>
        <dbReference type="SAM" id="MobiDB-lite"/>
    </source>
</evidence>
<sequence>MAHSPVPLVSGPAHTAHTEPPPAVSVAHTQQLLPVRGAAGVLIRPNSDMLAAFCSITATSCRIDFADSVFHLVKEKFRSLVGGCGPALSRHKSLAGIVMTRGTK</sequence>
<name>A0AAV2L2E1_KNICA</name>
<feature type="region of interest" description="Disordered" evidence="1">
    <location>
        <begin position="1"/>
        <end position="24"/>
    </location>
</feature>
<keyword evidence="3" id="KW-1185">Reference proteome</keyword>
<protein>
    <submittedName>
        <fullName evidence="2">Uncharacterized protein</fullName>
    </submittedName>
</protein>
<reference evidence="2 3" key="1">
    <citation type="submission" date="2024-04" db="EMBL/GenBank/DDBJ databases">
        <authorList>
            <person name="Waldvogel A.-M."/>
            <person name="Schoenle A."/>
        </authorList>
    </citation>
    <scope>NUCLEOTIDE SEQUENCE [LARGE SCALE GENOMIC DNA]</scope>
</reference>
<accession>A0AAV2L2E1</accession>
<dbReference type="Proteomes" id="UP001497482">
    <property type="component" value="Chromosome 21"/>
</dbReference>
<dbReference type="EMBL" id="OZ035843">
    <property type="protein sequence ID" value="CAL1596447.1"/>
    <property type="molecule type" value="Genomic_DNA"/>
</dbReference>